<evidence type="ECO:0000313" key="2">
    <source>
        <dbReference type="EMBL" id="MFC4531543.1"/>
    </source>
</evidence>
<reference evidence="3" key="1">
    <citation type="journal article" date="2019" name="Int. J. Syst. Evol. Microbiol.">
        <title>The Global Catalogue of Microorganisms (GCM) 10K type strain sequencing project: providing services to taxonomists for standard genome sequencing and annotation.</title>
        <authorList>
            <consortium name="The Broad Institute Genomics Platform"/>
            <consortium name="The Broad Institute Genome Sequencing Center for Infectious Disease"/>
            <person name="Wu L."/>
            <person name="Ma J."/>
        </authorList>
    </citation>
    <scope>NUCLEOTIDE SEQUENCE [LARGE SCALE GENOMIC DNA]</scope>
    <source>
        <strain evidence="3">CGMCC 4.7132</strain>
    </source>
</reference>
<proteinExistence type="predicted"/>
<comment type="caution">
    <text evidence="2">The sequence shown here is derived from an EMBL/GenBank/DDBJ whole genome shotgun (WGS) entry which is preliminary data.</text>
</comment>
<dbReference type="Proteomes" id="UP001596004">
    <property type="component" value="Unassembled WGS sequence"/>
</dbReference>
<evidence type="ECO:0000313" key="3">
    <source>
        <dbReference type="Proteomes" id="UP001596004"/>
    </source>
</evidence>
<feature type="transmembrane region" description="Helical" evidence="1">
    <location>
        <begin position="33"/>
        <end position="51"/>
    </location>
</feature>
<organism evidence="2 3">
    <name type="scientific">Sphaerisporangium dianthi</name>
    <dbReference type="NCBI Taxonomy" id="1436120"/>
    <lineage>
        <taxon>Bacteria</taxon>
        <taxon>Bacillati</taxon>
        <taxon>Actinomycetota</taxon>
        <taxon>Actinomycetes</taxon>
        <taxon>Streptosporangiales</taxon>
        <taxon>Streptosporangiaceae</taxon>
        <taxon>Sphaerisporangium</taxon>
    </lineage>
</organism>
<evidence type="ECO:0008006" key="4">
    <source>
        <dbReference type="Google" id="ProtNLM"/>
    </source>
</evidence>
<accession>A0ABV9CEP1</accession>
<sequence length="263" mass="27778">MRVALWTIVGVAIAATVARYALSIAMGLADDTAGATVLTVVSLAAGGWLAGRAVTRRIGLVFVVSGLLGSIEPVFWLWERVGPPFPEIGNEIGFDGWLTYWVWIPQVLLIPLIAMSLYPDGRVRRRSVMAVAAAAVVTASFTGATHNWPRSDGGAHGNPLSLPLGPARLLLAATPVLVAIALMVVLVSLVARRPAGDQVTRRLLLIPYAVAAAALLHLSSMRFLPDVARDLRWTLVLLVAASAVGLSRATDAQPEPSTLSARS</sequence>
<dbReference type="RefSeq" id="WP_380840168.1">
    <property type="nucleotide sequence ID" value="NZ_JBHSFP010000006.1"/>
</dbReference>
<keyword evidence="3" id="KW-1185">Reference proteome</keyword>
<protein>
    <recommendedName>
        <fullName evidence="4">Acyltransferase</fullName>
    </recommendedName>
</protein>
<gene>
    <name evidence="2" type="ORF">ACFO60_12270</name>
</gene>
<dbReference type="EMBL" id="JBHSFP010000006">
    <property type="protein sequence ID" value="MFC4531543.1"/>
    <property type="molecule type" value="Genomic_DNA"/>
</dbReference>
<feature type="transmembrane region" description="Helical" evidence="1">
    <location>
        <begin position="203"/>
        <end position="225"/>
    </location>
</feature>
<keyword evidence="1" id="KW-0812">Transmembrane</keyword>
<feature type="transmembrane region" description="Helical" evidence="1">
    <location>
        <begin position="130"/>
        <end position="149"/>
    </location>
</feature>
<feature type="transmembrane region" description="Helical" evidence="1">
    <location>
        <begin position="98"/>
        <end position="118"/>
    </location>
</feature>
<keyword evidence="1" id="KW-1133">Transmembrane helix</keyword>
<name>A0ABV9CEP1_9ACTN</name>
<feature type="transmembrane region" description="Helical" evidence="1">
    <location>
        <begin position="169"/>
        <end position="191"/>
    </location>
</feature>
<keyword evidence="1" id="KW-0472">Membrane</keyword>
<feature type="transmembrane region" description="Helical" evidence="1">
    <location>
        <begin position="58"/>
        <end position="78"/>
    </location>
</feature>
<evidence type="ECO:0000256" key="1">
    <source>
        <dbReference type="SAM" id="Phobius"/>
    </source>
</evidence>